<reference evidence="1" key="1">
    <citation type="submission" date="2023-10" db="EMBL/GenBank/DDBJ databases">
        <authorList>
            <person name="Rodriguez Cubillos JULIANA M."/>
            <person name="De Vega J."/>
        </authorList>
    </citation>
    <scope>NUCLEOTIDE SEQUENCE</scope>
</reference>
<protein>
    <submittedName>
        <fullName evidence="1">Uncharacterized protein</fullName>
    </submittedName>
</protein>
<accession>A0ACB0KJ47</accession>
<evidence type="ECO:0000313" key="1">
    <source>
        <dbReference type="EMBL" id="CAJ2655472.1"/>
    </source>
</evidence>
<keyword evidence="2" id="KW-1185">Reference proteome</keyword>
<comment type="caution">
    <text evidence="1">The sequence shown here is derived from an EMBL/GenBank/DDBJ whole genome shotgun (WGS) entry which is preliminary data.</text>
</comment>
<name>A0ACB0KJ47_TRIPR</name>
<proteinExistence type="predicted"/>
<organism evidence="1 2">
    <name type="scientific">Trifolium pratense</name>
    <name type="common">Red clover</name>
    <dbReference type="NCBI Taxonomy" id="57577"/>
    <lineage>
        <taxon>Eukaryota</taxon>
        <taxon>Viridiplantae</taxon>
        <taxon>Streptophyta</taxon>
        <taxon>Embryophyta</taxon>
        <taxon>Tracheophyta</taxon>
        <taxon>Spermatophyta</taxon>
        <taxon>Magnoliopsida</taxon>
        <taxon>eudicotyledons</taxon>
        <taxon>Gunneridae</taxon>
        <taxon>Pentapetalae</taxon>
        <taxon>rosids</taxon>
        <taxon>fabids</taxon>
        <taxon>Fabales</taxon>
        <taxon>Fabaceae</taxon>
        <taxon>Papilionoideae</taxon>
        <taxon>50 kb inversion clade</taxon>
        <taxon>NPAAA clade</taxon>
        <taxon>Hologalegina</taxon>
        <taxon>IRL clade</taxon>
        <taxon>Trifolieae</taxon>
        <taxon>Trifolium</taxon>
    </lineage>
</organism>
<dbReference type="Proteomes" id="UP001177021">
    <property type="component" value="Unassembled WGS sequence"/>
</dbReference>
<evidence type="ECO:0000313" key="2">
    <source>
        <dbReference type="Proteomes" id="UP001177021"/>
    </source>
</evidence>
<sequence length="1438" mass="164026">MRILSPAKPNYDGRDDSIDSSNEEEELGSMEDVVSASDNLDHVEQERVLDEETMHSLALVALPNSNVNSVEVVEIVEESLPKEVIPNQPNNNVFSLHSDSHDDQGELGVYVNGSTNNSQFISSPAVNSVEKGTVSSEPNANSPVLSSNLNLSQERGMGCKPVSKGVMGCANSVANSKLNHILEPIVCVAQGGVKNNPKKKSIGLIKENNIIHHRPPLYDTSRNKTSTSLSAKGLEVKNDKCTRNPVGKIKKPNIASNSVSSAGTVLCCSSLQSSDIRNCNKVFLKNREKEVTSKIWKGARDLGVGGEEDEDVCIHHIQNNERRDEDETKRAHFDDSMIHNLWGHQDVHWAAKEAVGPSGGILTIWNSNLFKLLNIFYGDGFVGLCVDWEGMRVNIVNVYSPCNLAGKRKLWEDLLNLRRGESGEWCIGGDFNAILHLSERKGSSVATRRSEVNFFREFVDDMELIDILVLGKKFSWFSPDGIAMSRLDRFLLSEGFLKKNDVKGQWIGDRDISDHCPVWLLSSSCNWGPKPFRVINGWLEHPEFKGFVESTWKSYDIRGKKAFVLKEKLKLLRESLKKWNKEVFGYLDLNIEKTVSDINEFEGLLSSANGDVDYLMLEGLNKEFWMQLHFKDSLLKQKSRSKWVKEGDSNTKFFHQTLKGRRRNNQLVALRDGDKWVQGVDEIKYFVKNYFANNFTEEWRNRPTLDGLSFNSLSEEDNSSLLSPFSVEEVREVVWNSDGNKCPGPDGFNFNFLKTCWDILKTDVMEFLNEIHSSASLPKAITASFLTLVPKKDNPQVLSDYRPICLVGCLYKILSKVLAARLKKVIGKLISDCQTAFVPNRQILDGVLVVNELIDFAKRRKDNCLLLKVDFERAYDTVNWNFLEYMMRRMGFAQRWLKWMRACIFTSSMSVLVNGSPTVDFVVGKGLRQGDPLSPFLFLIVAEGLTRLMQKAVDNGNYHGFKVHDDLQFHTLQFADDTVLVGEGKWENLWSLKTVLRSFELVSGLKVNFYKSKLYGINLDDNFLSAASSFLHCEVESIPFHFLGIPVGANPRRKVTWNPIVEAMKKRLNTWSGRNLSFGGRVTLINSVLSSLPLYFFSFFKVPVCVLQELITIQRRFLWGGCSDIKKICWVSWDTICLPKDKGGLGIKNLNYFNQALLCKWKWRGLCDHNTLWTKLLEHRYGSLADNFLHSNLSNVKGQSLWWRDIMKIGGIENDAWFRTNVSNDADNRRWELTQSGIFSVNSTYEFLHSREVVVAIDENVVKALQQLWLNDVPSKVSIFGWRLLLSRLPTRMALARKSILVNPHELCCIFCFEEQEELSHVLFNCSFSQKLWKRIFKWMNVDFISFDDGLNHFSSFGALLKNKKYEKARHVIWLATTWCIWRARNNVVFRGEAINWKALEDKIIYISWFWFIGKITSKSSCVFLDWCKDPLNCIISM</sequence>
<gene>
    <name evidence="1" type="ORF">MILVUS5_LOCUS22403</name>
</gene>
<dbReference type="EMBL" id="CASHSV030000206">
    <property type="protein sequence ID" value="CAJ2655472.1"/>
    <property type="molecule type" value="Genomic_DNA"/>
</dbReference>